<proteinExistence type="predicted"/>
<reference evidence="1" key="1">
    <citation type="submission" date="2020-07" db="EMBL/GenBank/DDBJ databases">
        <title>Multicomponent nature underlies the extraordinary mechanical properties of spider dragline silk.</title>
        <authorList>
            <person name="Kono N."/>
            <person name="Nakamura H."/>
            <person name="Mori M."/>
            <person name="Yoshida Y."/>
            <person name="Ohtoshi R."/>
            <person name="Malay A.D."/>
            <person name="Moran D.A.P."/>
            <person name="Tomita M."/>
            <person name="Numata K."/>
            <person name="Arakawa K."/>
        </authorList>
    </citation>
    <scope>NUCLEOTIDE SEQUENCE</scope>
</reference>
<comment type="caution">
    <text evidence="1">The sequence shown here is derived from an EMBL/GenBank/DDBJ whole genome shotgun (WGS) entry which is preliminary data.</text>
</comment>
<gene>
    <name evidence="1" type="ORF">TNCT_338801</name>
</gene>
<keyword evidence="2" id="KW-1185">Reference proteome</keyword>
<evidence type="ECO:0000313" key="2">
    <source>
        <dbReference type="Proteomes" id="UP000887116"/>
    </source>
</evidence>
<dbReference type="AlphaFoldDB" id="A0A8X6L9D4"/>
<accession>A0A8X6L9D4</accession>
<name>A0A8X6L9D4_TRICU</name>
<dbReference type="Proteomes" id="UP000887116">
    <property type="component" value="Unassembled WGS sequence"/>
</dbReference>
<protein>
    <submittedName>
        <fullName evidence="1">Uncharacterized protein</fullName>
    </submittedName>
</protein>
<evidence type="ECO:0000313" key="1">
    <source>
        <dbReference type="EMBL" id="GFR00327.1"/>
    </source>
</evidence>
<dbReference type="EMBL" id="BMAO01015229">
    <property type="protein sequence ID" value="GFR00327.1"/>
    <property type="molecule type" value="Genomic_DNA"/>
</dbReference>
<sequence length="93" mass="10853">MDACAASHQTKVYFMTKTIRNLTGQISKFSCERSHWSRTRPRARVFTLLVSVEPGVRTSVTAKIYKLKELSDLKSVLWELDVFVWEFRVFPII</sequence>
<organism evidence="1 2">
    <name type="scientific">Trichonephila clavata</name>
    <name type="common">Joro spider</name>
    <name type="synonym">Nephila clavata</name>
    <dbReference type="NCBI Taxonomy" id="2740835"/>
    <lineage>
        <taxon>Eukaryota</taxon>
        <taxon>Metazoa</taxon>
        <taxon>Ecdysozoa</taxon>
        <taxon>Arthropoda</taxon>
        <taxon>Chelicerata</taxon>
        <taxon>Arachnida</taxon>
        <taxon>Araneae</taxon>
        <taxon>Araneomorphae</taxon>
        <taxon>Entelegynae</taxon>
        <taxon>Araneoidea</taxon>
        <taxon>Nephilidae</taxon>
        <taxon>Trichonephila</taxon>
    </lineage>
</organism>